<proteinExistence type="predicted"/>
<reference evidence="2" key="2">
    <citation type="submission" date="2020-05" db="UniProtKB">
        <authorList>
            <consortium name="EnsemblMetazoa"/>
        </authorList>
    </citation>
    <scope>IDENTIFICATION</scope>
    <source>
        <strain evidence="2">IAEA</strain>
    </source>
</reference>
<keyword evidence="1" id="KW-0472">Membrane</keyword>
<dbReference type="InterPro" id="IPR029071">
    <property type="entry name" value="Ubiquitin-like_domsf"/>
</dbReference>
<dbReference type="SUPFAM" id="SSF54236">
    <property type="entry name" value="Ubiquitin-like"/>
    <property type="match status" value="1"/>
</dbReference>
<protein>
    <submittedName>
        <fullName evidence="2">Uncharacterized protein</fullName>
    </submittedName>
</protein>
<keyword evidence="1" id="KW-1133">Transmembrane helix</keyword>
<dbReference type="Gene3D" id="3.10.20.90">
    <property type="entry name" value="Phosphatidylinositol 3-kinase Catalytic Subunit, Chain A, domain 1"/>
    <property type="match status" value="1"/>
</dbReference>
<dbReference type="STRING" id="37001.A0A1A9WCE3"/>
<evidence type="ECO:0000256" key="1">
    <source>
        <dbReference type="SAM" id="Phobius"/>
    </source>
</evidence>
<feature type="transmembrane region" description="Helical" evidence="1">
    <location>
        <begin position="86"/>
        <end position="107"/>
    </location>
</feature>
<accession>A0A1A9WCE3</accession>
<dbReference type="Pfam" id="PF21989">
    <property type="entry name" value="RA_2"/>
    <property type="match status" value="1"/>
</dbReference>
<dbReference type="AlphaFoldDB" id="A0A1A9WCE3"/>
<sequence length="119" mass="13727">METCLKLFNDDTDEAFEVDSSTRAKDFCHNISQRLSLRTSEGFSLFVKIADKTTENCPGNLERATNSNMHSPFDNDHITRTKIRKILGMATIIFFMVIKNTFTNITLSTEKKHEKEKFK</sequence>
<reference evidence="3" key="1">
    <citation type="submission" date="2014-03" db="EMBL/GenBank/DDBJ databases">
        <authorList>
            <person name="Aksoy S."/>
            <person name="Warren W."/>
            <person name="Wilson R.K."/>
        </authorList>
    </citation>
    <scope>NUCLEOTIDE SEQUENCE [LARGE SCALE GENOMIC DNA]</scope>
    <source>
        <strain evidence="3">IAEA</strain>
    </source>
</reference>
<evidence type="ECO:0000313" key="3">
    <source>
        <dbReference type="Proteomes" id="UP000091820"/>
    </source>
</evidence>
<dbReference type="EnsemblMetazoa" id="GBRI014338-RA">
    <property type="protein sequence ID" value="GBRI014338-PA"/>
    <property type="gene ID" value="GBRI014338"/>
</dbReference>
<evidence type="ECO:0000313" key="2">
    <source>
        <dbReference type="EnsemblMetazoa" id="GBRI014338-PA"/>
    </source>
</evidence>
<organism evidence="2 3">
    <name type="scientific">Glossina brevipalpis</name>
    <dbReference type="NCBI Taxonomy" id="37001"/>
    <lineage>
        <taxon>Eukaryota</taxon>
        <taxon>Metazoa</taxon>
        <taxon>Ecdysozoa</taxon>
        <taxon>Arthropoda</taxon>
        <taxon>Hexapoda</taxon>
        <taxon>Insecta</taxon>
        <taxon>Pterygota</taxon>
        <taxon>Neoptera</taxon>
        <taxon>Endopterygota</taxon>
        <taxon>Diptera</taxon>
        <taxon>Brachycera</taxon>
        <taxon>Muscomorpha</taxon>
        <taxon>Hippoboscoidea</taxon>
        <taxon>Glossinidae</taxon>
        <taxon>Glossina</taxon>
    </lineage>
</organism>
<name>A0A1A9WCE3_9MUSC</name>
<keyword evidence="3" id="KW-1185">Reference proteome</keyword>
<dbReference type="VEuPathDB" id="VectorBase:GBRI014338"/>
<dbReference type="Proteomes" id="UP000091820">
    <property type="component" value="Unassembled WGS sequence"/>
</dbReference>
<keyword evidence="1" id="KW-0812">Transmembrane</keyword>